<sequence>MLEEEKPFLESSEEIIELNAHDIEKELMQNKYIFTNDLYTVIPFDYLHHYSCGEIAQPPANTTVPPTDGRTNLLDLPVEILLIIFEYLPPIKLGISNLVCRTFNEIISEPELWRVICYNYDELFIWDKVSVGPRIQDSRIIIGNIMNIGNRNIKSARIQINSPLLCPSPYGGLRNFGMINGPTTNHTIRKSLIEEINDPFFEIKVKFEALKNVSTKKQKKEHEDDLIQYKTLSESKYFQSIESYLKPPLQIIPIALLLLTTSYTMASFPTLSIEEKNFCS</sequence>
<feature type="domain" description="F-box" evidence="1">
    <location>
        <begin position="70"/>
        <end position="116"/>
    </location>
</feature>
<dbReference type="Pfam" id="PF12937">
    <property type="entry name" value="F-box-like"/>
    <property type="match status" value="1"/>
</dbReference>
<comment type="caution">
    <text evidence="2">The sequence shown here is derived from an EMBL/GenBank/DDBJ whole genome shotgun (WGS) entry which is preliminary data.</text>
</comment>
<reference evidence="2" key="1">
    <citation type="submission" date="2022-08" db="EMBL/GenBank/DDBJ databases">
        <title>Novel sulfate-reducing endosymbionts in the free-living metamonad Anaeramoeba.</title>
        <authorList>
            <person name="Jerlstrom-Hultqvist J."/>
            <person name="Cepicka I."/>
            <person name="Gallot-Lavallee L."/>
            <person name="Salas-Leiva D."/>
            <person name="Curtis B.A."/>
            <person name="Zahonova K."/>
            <person name="Pipaliya S."/>
            <person name="Dacks J."/>
            <person name="Roger A.J."/>
        </authorList>
    </citation>
    <scope>NUCLEOTIDE SEQUENCE</scope>
    <source>
        <strain evidence="2">Schooner1</strain>
    </source>
</reference>
<evidence type="ECO:0000313" key="3">
    <source>
        <dbReference type="Proteomes" id="UP001150062"/>
    </source>
</evidence>
<dbReference type="SMART" id="SM00256">
    <property type="entry name" value="FBOX"/>
    <property type="match status" value="1"/>
</dbReference>
<keyword evidence="3" id="KW-1185">Reference proteome</keyword>
<protein>
    <submittedName>
        <fullName evidence="2">Dactylin</fullName>
    </submittedName>
</protein>
<dbReference type="PROSITE" id="PS50181">
    <property type="entry name" value="FBOX"/>
    <property type="match status" value="1"/>
</dbReference>
<proteinExistence type="predicted"/>
<name>A0ABQ8Z828_9EUKA</name>
<accession>A0ABQ8Z828</accession>
<dbReference type="InterPro" id="IPR036047">
    <property type="entry name" value="F-box-like_dom_sf"/>
</dbReference>
<organism evidence="2 3">
    <name type="scientific">Anaeramoeba flamelloides</name>
    <dbReference type="NCBI Taxonomy" id="1746091"/>
    <lineage>
        <taxon>Eukaryota</taxon>
        <taxon>Metamonada</taxon>
        <taxon>Anaeramoebidae</taxon>
        <taxon>Anaeramoeba</taxon>
    </lineage>
</organism>
<dbReference type="EMBL" id="JAOAOG010000035">
    <property type="protein sequence ID" value="KAJ6253041.1"/>
    <property type="molecule type" value="Genomic_DNA"/>
</dbReference>
<dbReference type="InterPro" id="IPR001810">
    <property type="entry name" value="F-box_dom"/>
</dbReference>
<evidence type="ECO:0000259" key="1">
    <source>
        <dbReference type="PROSITE" id="PS50181"/>
    </source>
</evidence>
<evidence type="ECO:0000313" key="2">
    <source>
        <dbReference type="EMBL" id="KAJ6253041.1"/>
    </source>
</evidence>
<dbReference type="Gene3D" id="1.20.1280.50">
    <property type="match status" value="1"/>
</dbReference>
<dbReference type="SUPFAM" id="SSF81383">
    <property type="entry name" value="F-box domain"/>
    <property type="match status" value="1"/>
</dbReference>
<dbReference type="Proteomes" id="UP001150062">
    <property type="component" value="Unassembled WGS sequence"/>
</dbReference>
<gene>
    <name evidence="2" type="ORF">M0813_13536</name>
</gene>